<keyword evidence="2" id="KW-0812">Transmembrane</keyword>
<dbReference type="EMBL" id="JABMIG020000201">
    <property type="protein sequence ID" value="KAL3786142.1"/>
    <property type="molecule type" value="Genomic_DNA"/>
</dbReference>
<reference evidence="4 5" key="1">
    <citation type="journal article" date="2020" name="G3 (Bethesda)">
        <title>Improved Reference Genome for Cyclotella cryptica CCMP332, a Model for Cell Wall Morphogenesis, Salinity Adaptation, and Lipid Production in Diatoms (Bacillariophyta).</title>
        <authorList>
            <person name="Roberts W.R."/>
            <person name="Downey K.M."/>
            <person name="Ruck E.C."/>
            <person name="Traller J.C."/>
            <person name="Alverson A.J."/>
        </authorList>
    </citation>
    <scope>NUCLEOTIDE SEQUENCE [LARGE SCALE GENOMIC DNA]</scope>
    <source>
        <strain evidence="4 5">CCMP332</strain>
    </source>
</reference>
<dbReference type="Pfam" id="PF24325">
    <property type="entry name" value="DUF7495"/>
    <property type="match status" value="3"/>
</dbReference>
<dbReference type="Proteomes" id="UP001516023">
    <property type="component" value="Unassembled WGS sequence"/>
</dbReference>
<dbReference type="AlphaFoldDB" id="A0ABD3PE83"/>
<feature type="region of interest" description="Disordered" evidence="1">
    <location>
        <begin position="173"/>
        <end position="194"/>
    </location>
</feature>
<comment type="caution">
    <text evidence="4">The sequence shown here is derived from an EMBL/GenBank/DDBJ whole genome shotgun (WGS) entry which is preliminary data.</text>
</comment>
<dbReference type="InterPro" id="IPR055918">
    <property type="entry name" value="DUF7495"/>
</dbReference>
<feature type="region of interest" description="Disordered" evidence="1">
    <location>
        <begin position="1"/>
        <end position="60"/>
    </location>
</feature>
<accession>A0ABD3PE83</accession>
<keyword evidence="2" id="KW-1133">Transmembrane helix</keyword>
<feature type="region of interest" description="Disordered" evidence="1">
    <location>
        <begin position="536"/>
        <end position="571"/>
    </location>
</feature>
<feature type="domain" description="DUF7495" evidence="3">
    <location>
        <begin position="424"/>
        <end position="516"/>
    </location>
</feature>
<keyword evidence="5" id="KW-1185">Reference proteome</keyword>
<feature type="compositionally biased region" description="Polar residues" evidence="1">
    <location>
        <begin position="553"/>
        <end position="571"/>
    </location>
</feature>
<evidence type="ECO:0000256" key="1">
    <source>
        <dbReference type="SAM" id="MobiDB-lite"/>
    </source>
</evidence>
<feature type="compositionally biased region" description="Low complexity" evidence="1">
    <location>
        <begin position="538"/>
        <end position="552"/>
    </location>
</feature>
<gene>
    <name evidence="4" type="ORF">HJC23_010716</name>
</gene>
<keyword evidence="2" id="KW-0472">Membrane</keyword>
<name>A0ABD3PE83_9STRA</name>
<feature type="transmembrane region" description="Helical" evidence="2">
    <location>
        <begin position="149"/>
        <end position="169"/>
    </location>
</feature>
<evidence type="ECO:0000259" key="3">
    <source>
        <dbReference type="Pfam" id="PF24325"/>
    </source>
</evidence>
<sequence>MPDPSADYDYTDESNTEAPKMNPSYQVDGDEEEEYKRSITEEEYARSISNEDRPSSTARHIELTRRTNDLLSEYGNFLNELGNSWVNTASKAGERGEFNTATADHDDVSYEPSATGESNLWNTGERGYYDYDADRKKLYRYRMLRGNSTVYMCGLGVILALVIIATVSISKGKSKEKPTPTTTSVSRDPSPQGDALVNVDTSYMPTDPDTKELYLAIAQLFQPKWFDRQTGWEGQAYLQAYDFCSSQNKMQPCPYTAICPGGAGNVPYGGAKEGASGGNSMAWAPVKNTPNEWVQVSYPSSTGNGAQDGEICQLFSTTHNGEEPQWGLTGQNNEELTRNILCCLIDENAMNDEMPEMFTNTVDDLNKEQEDVGSDYIDRPPSLEEDTVGTIEGSSGSSSALIEESEGSPSSSSSQTTSDIPAYWFSRSDNWQGTTYQEAEDFCTSQNDKAICPFQLYCPDGPGGSPYDATAIDALLEYDSLFWSPVLNSAGEEAWAGIGTANSCVPPLNKPRASPEMLWNATSFILCCEMPNLHHGNSPSSSTTTTVTESYTDNQSDNQPTDQDLPSTGSTVAAVPSADEFLQAVKEVWDPVWFSTSDGWDGGMYPEAIDFCAQNVPNGELCPYQAICPNGVSTSPYMSEKIIPTESEQWVPTRVGVYSYILVSYAAGDNGDGTLCDGYENVNSEKPLFGESDYEKEKKQYLLCCHHYDDGSG</sequence>
<organism evidence="4 5">
    <name type="scientific">Cyclotella cryptica</name>
    <dbReference type="NCBI Taxonomy" id="29204"/>
    <lineage>
        <taxon>Eukaryota</taxon>
        <taxon>Sar</taxon>
        <taxon>Stramenopiles</taxon>
        <taxon>Ochrophyta</taxon>
        <taxon>Bacillariophyta</taxon>
        <taxon>Coscinodiscophyceae</taxon>
        <taxon>Thalassiosirophycidae</taxon>
        <taxon>Stephanodiscales</taxon>
        <taxon>Stephanodiscaceae</taxon>
        <taxon>Cyclotella</taxon>
    </lineage>
</organism>
<feature type="region of interest" description="Disordered" evidence="1">
    <location>
        <begin position="372"/>
        <end position="419"/>
    </location>
</feature>
<feature type="domain" description="DUF7495" evidence="3">
    <location>
        <begin position="592"/>
        <end position="706"/>
    </location>
</feature>
<proteinExistence type="predicted"/>
<feature type="domain" description="DUF7495" evidence="3">
    <location>
        <begin position="224"/>
        <end position="343"/>
    </location>
</feature>
<evidence type="ECO:0000256" key="2">
    <source>
        <dbReference type="SAM" id="Phobius"/>
    </source>
</evidence>
<feature type="compositionally biased region" description="Low complexity" evidence="1">
    <location>
        <begin position="389"/>
        <end position="414"/>
    </location>
</feature>
<protein>
    <recommendedName>
        <fullName evidence="3">DUF7495 domain-containing protein</fullName>
    </recommendedName>
</protein>
<feature type="compositionally biased region" description="Basic and acidic residues" evidence="1">
    <location>
        <begin position="372"/>
        <end position="382"/>
    </location>
</feature>
<evidence type="ECO:0000313" key="4">
    <source>
        <dbReference type="EMBL" id="KAL3786142.1"/>
    </source>
</evidence>
<evidence type="ECO:0000313" key="5">
    <source>
        <dbReference type="Proteomes" id="UP001516023"/>
    </source>
</evidence>
<feature type="compositionally biased region" description="Basic and acidic residues" evidence="1">
    <location>
        <begin position="34"/>
        <end position="60"/>
    </location>
</feature>